<sequence length="258" mass="29478">MVEGLKITFLGTGTSQGIPVIGSTHPVCSSKNPKDRRLRVSVLISWNNHNFVIDCGPDFRQQMLREKVTKLDGILFTHEHADHTAGLDDIRPYFFRQGDIPIFAHERVLTSLSKRFDYIFADANRYPGAPAVKTNKIQNNNPFRIANRTAIPIEAYHNRLQVFGFRIGDFTYLTDVKTIAHEELTKIKGTKVFVVNALRIEPHHSHFNLEEALALVEELKPQKTYFTHISHHMGFHDEVEKTLPKNVHLAYDGLKVTL</sequence>
<dbReference type="PANTHER" id="PTHR42663">
    <property type="entry name" value="HYDROLASE C777.06C-RELATED-RELATED"/>
    <property type="match status" value="1"/>
</dbReference>
<dbReference type="InterPro" id="IPR001279">
    <property type="entry name" value="Metallo-B-lactamas"/>
</dbReference>
<protein>
    <submittedName>
        <fullName evidence="2">MBL fold metallo-hydrolase</fullName>
    </submittedName>
</protein>
<name>A0AAE3EUI6_9FLAO</name>
<reference evidence="2" key="1">
    <citation type="submission" date="2023-02" db="EMBL/GenBank/DDBJ databases">
        <title>Genome of Flavobacteriaceae gen. nov. sp. strain F89.</title>
        <authorList>
            <person name="Wang Y."/>
        </authorList>
    </citation>
    <scope>NUCLEOTIDE SEQUENCE</scope>
    <source>
        <strain evidence="2">F89</strain>
    </source>
</reference>
<dbReference type="Pfam" id="PF12706">
    <property type="entry name" value="Lactamase_B_2"/>
    <property type="match status" value="1"/>
</dbReference>
<feature type="domain" description="Metallo-beta-lactamase" evidence="1">
    <location>
        <begin position="38"/>
        <end position="228"/>
    </location>
</feature>
<dbReference type="InterPro" id="IPR036866">
    <property type="entry name" value="RibonucZ/Hydroxyglut_hydro"/>
</dbReference>
<proteinExistence type="predicted"/>
<dbReference type="Gene3D" id="3.60.15.10">
    <property type="entry name" value="Ribonuclease Z/Hydroxyacylglutathione hydrolase-like"/>
    <property type="match status" value="1"/>
</dbReference>
<dbReference type="RefSeq" id="WP_317902506.1">
    <property type="nucleotide sequence ID" value="NZ_JAIRBC010000015.1"/>
</dbReference>
<dbReference type="PANTHER" id="PTHR42663:SF6">
    <property type="entry name" value="HYDROLASE C777.06C-RELATED"/>
    <property type="match status" value="1"/>
</dbReference>
<accession>A0AAE3EUI6</accession>
<dbReference type="Proteomes" id="UP001200642">
    <property type="component" value="Unassembled WGS sequence"/>
</dbReference>
<evidence type="ECO:0000259" key="1">
    <source>
        <dbReference type="SMART" id="SM00849"/>
    </source>
</evidence>
<evidence type="ECO:0000313" key="3">
    <source>
        <dbReference type="Proteomes" id="UP001200642"/>
    </source>
</evidence>
<dbReference type="CDD" id="cd16279">
    <property type="entry name" value="metallo-hydrolase-like_MBL-fold"/>
    <property type="match status" value="1"/>
</dbReference>
<dbReference type="SUPFAM" id="SSF56281">
    <property type="entry name" value="Metallo-hydrolase/oxidoreductase"/>
    <property type="match status" value="1"/>
</dbReference>
<comment type="caution">
    <text evidence="2">The sequence shown here is derived from an EMBL/GenBank/DDBJ whole genome shotgun (WGS) entry which is preliminary data.</text>
</comment>
<evidence type="ECO:0000313" key="2">
    <source>
        <dbReference type="EMBL" id="MCG2461360.1"/>
    </source>
</evidence>
<organism evidence="2 3">
    <name type="scientific">Cerina litoralis</name>
    <dbReference type="NCBI Taxonomy" id="2874477"/>
    <lineage>
        <taxon>Bacteria</taxon>
        <taxon>Pseudomonadati</taxon>
        <taxon>Bacteroidota</taxon>
        <taxon>Flavobacteriia</taxon>
        <taxon>Flavobacteriales</taxon>
        <taxon>Flavobacteriaceae</taxon>
        <taxon>Cerina</taxon>
    </lineage>
</organism>
<dbReference type="SMART" id="SM00849">
    <property type="entry name" value="Lactamase_B"/>
    <property type="match status" value="1"/>
</dbReference>
<keyword evidence="3" id="KW-1185">Reference proteome</keyword>
<dbReference type="EMBL" id="JAIRBC010000015">
    <property type="protein sequence ID" value="MCG2461360.1"/>
    <property type="molecule type" value="Genomic_DNA"/>
</dbReference>
<gene>
    <name evidence="2" type="ORF">K8352_11420</name>
</gene>
<dbReference type="AlphaFoldDB" id="A0AAE3EUI6"/>